<dbReference type="EMBL" id="KN837223">
    <property type="protein sequence ID" value="KIJ32701.1"/>
    <property type="molecule type" value="Genomic_DNA"/>
</dbReference>
<proteinExistence type="predicted"/>
<evidence type="ECO:0000313" key="2">
    <source>
        <dbReference type="Proteomes" id="UP000054279"/>
    </source>
</evidence>
<dbReference type="AlphaFoldDB" id="A0A0C9V5L2"/>
<organism evidence="1 2">
    <name type="scientific">Sphaerobolus stellatus (strain SS14)</name>
    <dbReference type="NCBI Taxonomy" id="990650"/>
    <lineage>
        <taxon>Eukaryota</taxon>
        <taxon>Fungi</taxon>
        <taxon>Dikarya</taxon>
        <taxon>Basidiomycota</taxon>
        <taxon>Agaricomycotina</taxon>
        <taxon>Agaricomycetes</taxon>
        <taxon>Phallomycetidae</taxon>
        <taxon>Geastrales</taxon>
        <taxon>Sphaerobolaceae</taxon>
        <taxon>Sphaerobolus</taxon>
    </lineage>
</organism>
<dbReference type="OrthoDB" id="3067009at2759"/>
<accession>A0A0C9V5L2</accession>
<reference evidence="1 2" key="1">
    <citation type="submission" date="2014-06" db="EMBL/GenBank/DDBJ databases">
        <title>Evolutionary Origins and Diversification of the Mycorrhizal Mutualists.</title>
        <authorList>
            <consortium name="DOE Joint Genome Institute"/>
            <consortium name="Mycorrhizal Genomics Consortium"/>
            <person name="Kohler A."/>
            <person name="Kuo A."/>
            <person name="Nagy L.G."/>
            <person name="Floudas D."/>
            <person name="Copeland A."/>
            <person name="Barry K.W."/>
            <person name="Cichocki N."/>
            <person name="Veneault-Fourrey C."/>
            <person name="LaButti K."/>
            <person name="Lindquist E.A."/>
            <person name="Lipzen A."/>
            <person name="Lundell T."/>
            <person name="Morin E."/>
            <person name="Murat C."/>
            <person name="Riley R."/>
            <person name="Ohm R."/>
            <person name="Sun H."/>
            <person name="Tunlid A."/>
            <person name="Henrissat B."/>
            <person name="Grigoriev I.V."/>
            <person name="Hibbett D.S."/>
            <person name="Martin F."/>
        </authorList>
    </citation>
    <scope>NUCLEOTIDE SEQUENCE [LARGE SCALE GENOMIC DNA]</scope>
    <source>
        <strain evidence="1 2">SS14</strain>
    </source>
</reference>
<evidence type="ECO:0000313" key="1">
    <source>
        <dbReference type="EMBL" id="KIJ32701.1"/>
    </source>
</evidence>
<dbReference type="SUPFAM" id="SSF52047">
    <property type="entry name" value="RNI-like"/>
    <property type="match status" value="1"/>
</dbReference>
<name>A0A0C9V5L2_SPHS4</name>
<keyword evidence="2" id="KW-1185">Reference proteome</keyword>
<evidence type="ECO:0008006" key="3">
    <source>
        <dbReference type="Google" id="ProtNLM"/>
    </source>
</evidence>
<dbReference type="InterPro" id="IPR032675">
    <property type="entry name" value="LRR_dom_sf"/>
</dbReference>
<gene>
    <name evidence="1" type="ORF">M422DRAFT_35743</name>
</gene>
<dbReference type="Gene3D" id="3.80.10.10">
    <property type="entry name" value="Ribonuclease Inhibitor"/>
    <property type="match status" value="1"/>
</dbReference>
<protein>
    <recommendedName>
        <fullName evidence="3">F-box domain-containing protein</fullName>
    </recommendedName>
</protein>
<dbReference type="Proteomes" id="UP000054279">
    <property type="component" value="Unassembled WGS sequence"/>
</dbReference>
<dbReference type="HOGENOM" id="CLU_585487_0_0_1"/>
<sequence length="556" mass="62926">MKLIDEPIEVLDLVAFFIDDPADLLSLALSARLFADIVIPDHIRFRRLRCKPDVGLFKSLEQRPDIASKLREITICSSLGLANGFKELFIPTPLAGKKLYRSPAPSIISQRTLRKSKSASFRKVLNAVVNPGNQGLPFHGRAVNPDRTSLSPNPRQPGLLNANDGELLLSSLANVILGMGFLRRFCLHISTQPLPGFQNLFETLRRECSALEELHIFLEIPFGNPPYPLDDIVKPMWGFSNLTALFLEIRHPVDPTVPSDYAEEMVGMVLRCKELRDLHLCVARYGEGLIRIPRLLRDGCWDQLRRLSIDGLLCLFEDDSNVVENGAVLSAFYRRHPKLEAIEVNSSSTLFVPGHVDPTSLPNLKDLELKMFAYNKVDELIPIDVCRNLVCLITLTHEVSVQLLKQMVHLRIFGGMVDLDDLAGLADALPNIERLHVRSAVHPGWDKTTPCFRSALLNKYLDPVLRLKKLTHLTGLLVYQTFEFRDFGKKTNAFSRLASSLSRLECVQVRNPHGYEQTLRFIRDEHERCCGFEWEVDDLSNPTDGWGNFFRGFARK</sequence>